<name>A0A5S9PXU9_9GAMM</name>
<accession>A0A5S9PXU9</accession>
<dbReference type="InterPro" id="IPR050389">
    <property type="entry name" value="LysR-type_TF"/>
</dbReference>
<dbReference type="Pfam" id="PF00126">
    <property type="entry name" value="HTH_1"/>
    <property type="match status" value="1"/>
</dbReference>
<evidence type="ECO:0000256" key="3">
    <source>
        <dbReference type="ARBA" id="ARBA00023125"/>
    </source>
</evidence>
<dbReference type="InterPro" id="IPR037402">
    <property type="entry name" value="YidZ_PBP2"/>
</dbReference>
<evidence type="ECO:0000313" key="6">
    <source>
        <dbReference type="EMBL" id="CAA0109494.1"/>
    </source>
</evidence>
<evidence type="ECO:0000256" key="1">
    <source>
        <dbReference type="ARBA" id="ARBA00009437"/>
    </source>
</evidence>
<reference evidence="6 7" key="1">
    <citation type="submission" date="2019-11" db="EMBL/GenBank/DDBJ databases">
        <authorList>
            <person name="Holert J."/>
        </authorList>
    </citation>
    <scope>NUCLEOTIDE SEQUENCE [LARGE SCALE GENOMIC DNA]</scope>
    <source>
        <strain evidence="6">BC5_2</strain>
    </source>
</reference>
<organism evidence="6 7">
    <name type="scientific">BD1-7 clade bacterium</name>
    <dbReference type="NCBI Taxonomy" id="2029982"/>
    <lineage>
        <taxon>Bacteria</taxon>
        <taxon>Pseudomonadati</taxon>
        <taxon>Pseudomonadota</taxon>
        <taxon>Gammaproteobacteria</taxon>
        <taxon>Cellvibrionales</taxon>
        <taxon>Spongiibacteraceae</taxon>
        <taxon>BD1-7 clade</taxon>
    </lineage>
</organism>
<dbReference type="GO" id="GO:0003700">
    <property type="term" value="F:DNA-binding transcription factor activity"/>
    <property type="evidence" value="ECO:0007669"/>
    <property type="project" value="InterPro"/>
</dbReference>
<protein>
    <submittedName>
        <fullName evidence="6">Nodulation protein D 2</fullName>
    </submittedName>
</protein>
<feature type="domain" description="HTH lysR-type" evidence="5">
    <location>
        <begin position="4"/>
        <end position="61"/>
    </location>
</feature>
<dbReference type="EMBL" id="CACSII010000016">
    <property type="protein sequence ID" value="CAA0109494.1"/>
    <property type="molecule type" value="Genomic_DNA"/>
</dbReference>
<evidence type="ECO:0000256" key="2">
    <source>
        <dbReference type="ARBA" id="ARBA00023015"/>
    </source>
</evidence>
<dbReference type="PANTHER" id="PTHR30118">
    <property type="entry name" value="HTH-TYPE TRANSCRIPTIONAL REGULATOR LEUO-RELATED"/>
    <property type="match status" value="1"/>
</dbReference>
<dbReference type="Gene3D" id="3.40.190.10">
    <property type="entry name" value="Periplasmic binding protein-like II"/>
    <property type="match status" value="2"/>
</dbReference>
<dbReference type="InterPro" id="IPR036388">
    <property type="entry name" value="WH-like_DNA-bd_sf"/>
</dbReference>
<dbReference type="Pfam" id="PF03466">
    <property type="entry name" value="LysR_substrate"/>
    <property type="match status" value="1"/>
</dbReference>
<proteinExistence type="inferred from homology"/>
<dbReference type="Gene3D" id="1.10.10.10">
    <property type="entry name" value="Winged helix-like DNA-binding domain superfamily/Winged helix DNA-binding domain"/>
    <property type="match status" value="1"/>
</dbReference>
<comment type="similarity">
    <text evidence="1">Belongs to the LysR transcriptional regulatory family.</text>
</comment>
<dbReference type="SUPFAM" id="SSF46785">
    <property type="entry name" value="Winged helix' DNA-binding domain"/>
    <property type="match status" value="1"/>
</dbReference>
<evidence type="ECO:0000259" key="5">
    <source>
        <dbReference type="PROSITE" id="PS50931"/>
    </source>
</evidence>
<dbReference type="AlphaFoldDB" id="A0A5S9PXU9"/>
<evidence type="ECO:0000256" key="4">
    <source>
        <dbReference type="ARBA" id="ARBA00023163"/>
    </source>
</evidence>
<keyword evidence="3" id="KW-0238">DNA-binding</keyword>
<dbReference type="CDD" id="cd08417">
    <property type="entry name" value="PBP2_Nitroaromatics_like"/>
    <property type="match status" value="1"/>
</dbReference>
<dbReference type="InterPro" id="IPR005119">
    <property type="entry name" value="LysR_subst-bd"/>
</dbReference>
<gene>
    <name evidence="6" type="primary">nodD2</name>
    <name evidence="6" type="ORF">DPBNPPHM_01292</name>
</gene>
<dbReference type="SUPFAM" id="SSF53850">
    <property type="entry name" value="Periplasmic binding protein-like II"/>
    <property type="match status" value="1"/>
</dbReference>
<sequence length="309" mass="34972">MAQPDLNLMVIFDAIMQEQSITAAAHRLSMTQPSVSNAVSRMRHLWQDPMFIKNGRGVRPTPFAYSLWRRISEPLATIKSASQRPEFDITNDKRTFRIAATDWMVDIFWLPLRKRLEAQAPKINLHAVPYAVNGEQLLLDADVDLVLDFFEGKDSRVETQWLFDNRFVCAMRPDHPLATTDLDINTYADAEHLLFSLSGDALGDVDKLLQQQGLSRRIAMTVNHGYGLQKLLASTDLITTIPAPIIFDSVNNGQLITRSPPVNITPAPISMSWHTRMKRDTTLLWLRTQILDVLQAELPDQIADTTIVN</sequence>
<keyword evidence="2" id="KW-0805">Transcription regulation</keyword>
<dbReference type="GO" id="GO:0003677">
    <property type="term" value="F:DNA binding"/>
    <property type="evidence" value="ECO:0007669"/>
    <property type="project" value="UniProtKB-KW"/>
</dbReference>
<dbReference type="PROSITE" id="PS50931">
    <property type="entry name" value="HTH_LYSR"/>
    <property type="match status" value="1"/>
</dbReference>
<dbReference type="InterPro" id="IPR000847">
    <property type="entry name" value="LysR_HTH_N"/>
</dbReference>
<evidence type="ECO:0000313" key="7">
    <source>
        <dbReference type="Proteomes" id="UP000434580"/>
    </source>
</evidence>
<dbReference type="InterPro" id="IPR036390">
    <property type="entry name" value="WH_DNA-bd_sf"/>
</dbReference>
<keyword evidence="4" id="KW-0804">Transcription</keyword>
<dbReference type="Proteomes" id="UP000434580">
    <property type="component" value="Unassembled WGS sequence"/>
</dbReference>
<dbReference type="OrthoDB" id="8720143at2"/>
<dbReference type="PANTHER" id="PTHR30118:SF15">
    <property type="entry name" value="TRANSCRIPTIONAL REGULATORY PROTEIN"/>
    <property type="match status" value="1"/>
</dbReference>